<evidence type="ECO:0000256" key="3">
    <source>
        <dbReference type="ARBA" id="ARBA00022989"/>
    </source>
</evidence>
<feature type="transmembrane region" description="Helical" evidence="6">
    <location>
        <begin position="155"/>
        <end position="175"/>
    </location>
</feature>
<dbReference type="InterPro" id="IPR036259">
    <property type="entry name" value="MFS_trans_sf"/>
</dbReference>
<dbReference type="STRING" id="1163406.A0A0L0MZE3"/>
<dbReference type="PANTHER" id="PTHR21576:SF158">
    <property type="entry name" value="RIBOSOMAL RNA-PROCESSING PROTEIN 12-LIKE CONSERVED DOMAIN-CONTAINING PROTEIN"/>
    <property type="match status" value="1"/>
</dbReference>
<dbReference type="Pfam" id="PF06813">
    <property type="entry name" value="Nodulin-like"/>
    <property type="match status" value="1"/>
</dbReference>
<evidence type="ECO:0000256" key="5">
    <source>
        <dbReference type="SAM" id="MobiDB-lite"/>
    </source>
</evidence>
<dbReference type="SUPFAM" id="SSF103473">
    <property type="entry name" value="MFS general substrate transporter"/>
    <property type="match status" value="1"/>
</dbReference>
<name>A0A0L0MZE3_TOLOC</name>
<accession>A0A0L0MZE3</accession>
<dbReference type="Proteomes" id="UP000036947">
    <property type="component" value="Unassembled WGS sequence"/>
</dbReference>
<evidence type="ECO:0000313" key="9">
    <source>
        <dbReference type="EMBL" id="KND86880.1"/>
    </source>
</evidence>
<dbReference type="AlphaFoldDB" id="A0A0L0MZE3"/>
<evidence type="ECO:0000256" key="4">
    <source>
        <dbReference type="ARBA" id="ARBA00023136"/>
    </source>
</evidence>
<feature type="transmembrane region" description="Helical" evidence="6">
    <location>
        <begin position="586"/>
        <end position="607"/>
    </location>
</feature>
<evidence type="ECO:0000256" key="1">
    <source>
        <dbReference type="ARBA" id="ARBA00004141"/>
    </source>
</evidence>
<evidence type="ECO:0000259" key="8">
    <source>
        <dbReference type="Pfam" id="PF23262"/>
    </source>
</evidence>
<keyword evidence="4 6" id="KW-0472">Membrane</keyword>
<evidence type="ECO:0000259" key="7">
    <source>
        <dbReference type="Pfam" id="PF06813"/>
    </source>
</evidence>
<feature type="compositionally biased region" description="Basic and acidic residues" evidence="5">
    <location>
        <begin position="332"/>
        <end position="348"/>
    </location>
</feature>
<dbReference type="GO" id="GO:0000329">
    <property type="term" value="C:fungal-type vacuole membrane"/>
    <property type="evidence" value="ECO:0007669"/>
    <property type="project" value="TreeGrafter"/>
</dbReference>
<dbReference type="Pfam" id="PF23262">
    <property type="entry name" value="NFD4_C"/>
    <property type="match status" value="1"/>
</dbReference>
<comment type="subcellular location">
    <subcellularLocation>
        <location evidence="1">Membrane</location>
        <topology evidence="1">Multi-pass membrane protein</topology>
    </subcellularLocation>
</comment>
<evidence type="ECO:0000256" key="2">
    <source>
        <dbReference type="ARBA" id="ARBA00022692"/>
    </source>
</evidence>
<gene>
    <name evidence="9" type="ORF">TOPH_08495</name>
</gene>
<feature type="domain" description="NFD4 C-terminal" evidence="8">
    <location>
        <begin position="440"/>
        <end position="641"/>
    </location>
</feature>
<feature type="compositionally biased region" description="Acidic residues" evidence="5">
    <location>
        <begin position="309"/>
        <end position="320"/>
    </location>
</feature>
<dbReference type="InterPro" id="IPR056555">
    <property type="entry name" value="NFD4_C"/>
</dbReference>
<feature type="transmembrane region" description="Helical" evidence="6">
    <location>
        <begin position="182"/>
        <end position="203"/>
    </location>
</feature>
<dbReference type="EMBL" id="LFRF01000047">
    <property type="protein sequence ID" value="KND86880.1"/>
    <property type="molecule type" value="Genomic_DNA"/>
</dbReference>
<feature type="transmembrane region" description="Helical" evidence="6">
    <location>
        <begin position="278"/>
        <end position="297"/>
    </location>
</feature>
<dbReference type="PANTHER" id="PTHR21576">
    <property type="entry name" value="UNCHARACTERIZED NODULIN-LIKE PROTEIN"/>
    <property type="match status" value="1"/>
</dbReference>
<protein>
    <submittedName>
        <fullName evidence="9">Putative membrane protein</fullName>
    </submittedName>
</protein>
<feature type="non-terminal residue" evidence="9">
    <location>
        <position position="1"/>
    </location>
</feature>
<feature type="region of interest" description="Disordered" evidence="5">
    <location>
        <begin position="306"/>
        <end position="409"/>
    </location>
</feature>
<feature type="transmembrane region" description="Helical" evidence="6">
    <location>
        <begin position="525"/>
        <end position="545"/>
    </location>
</feature>
<feature type="transmembrane region" description="Helical" evidence="6">
    <location>
        <begin position="116"/>
        <end position="135"/>
    </location>
</feature>
<feature type="transmembrane region" description="Helical" evidence="6">
    <location>
        <begin position="209"/>
        <end position="231"/>
    </location>
</feature>
<keyword evidence="2 6" id="KW-0812">Transmembrane</keyword>
<feature type="domain" description="Nodulin-like" evidence="7">
    <location>
        <begin position="119"/>
        <end position="310"/>
    </location>
</feature>
<dbReference type="InterPro" id="IPR010658">
    <property type="entry name" value="Nodulin-like"/>
</dbReference>
<comment type="caution">
    <text evidence="9">The sequence shown here is derived from an EMBL/GenBank/DDBJ whole genome shotgun (WGS) entry which is preliminary data.</text>
</comment>
<evidence type="ECO:0000313" key="10">
    <source>
        <dbReference type="Proteomes" id="UP000036947"/>
    </source>
</evidence>
<proteinExistence type="predicted"/>
<dbReference type="OrthoDB" id="410267at2759"/>
<feature type="transmembrane region" description="Helical" evidence="6">
    <location>
        <begin position="631"/>
        <end position="651"/>
    </location>
</feature>
<keyword evidence="10" id="KW-1185">Reference proteome</keyword>
<sequence>IRRPPRLYIIAASQRSLAPSGCLIPCPLDVHPSISPLLALLAPSPCNSAAYGAPGAPSPVAADLQVLGRTDVLRRVHQGRYTKEGYTREGVDAASASANDMGQQQQHRRQLHRARLVASVAATVISLACGTNYVYSAWAPQFAERLKLSSTQSNLVGLSGNLGMYSLGVPVGVVLDHRGPRPFVLVGAVLLVVGYFPLHRAYASASGSVPALCFFSFLSGLGSCMAFAAAVKTSALNWPHHRGTATAFPLAAFGLSAFLFSSLGAILFPGDPSAFLELLSWGTFGLTLAGFFFLRVYPHSSYRAVARSDDDDNDNDDDDDHVPRRPSSCSARPDHPRSRRALSDEAKMHRSSRLPPAGHHRASEPGTSPGAAVESTPQTPLEPHRGGPPPAPGDVEEAPAAVDETSSLMSSCSSAAVENVVASSVDMDRSHRLDIRGLSLLRTQSFWLLFSIMAILAGIGLMTINNIGNDVNALWKHFDDSVGQDFLVHRQQMHVSILSVCSFVGRLLSGVGSDFLVKSLHASRLWCLFVACLVFLAAQACALNIRSPNLLSFVSGLSGLGYGFLFGVFPSIVTEAFGIRGLSQNWGFMTLAPVVSSNVFNLLYGTIYDKHSIIEPGGERSCHEGLECYRAAYWVTFGAGCAGLIMTLWTIRHEQAELAKESRNDD</sequence>
<dbReference type="Gene3D" id="1.20.1250.20">
    <property type="entry name" value="MFS general substrate transporter like domains"/>
    <property type="match status" value="2"/>
</dbReference>
<reference evidence="9 10" key="1">
    <citation type="journal article" date="2015" name="BMC Genomics">
        <title>The genome of the truffle-parasite Tolypocladium ophioglossoides and the evolution of antifungal peptaibiotics.</title>
        <authorList>
            <person name="Quandt C.A."/>
            <person name="Bushley K.E."/>
            <person name="Spatafora J.W."/>
        </authorList>
    </citation>
    <scope>NUCLEOTIDE SEQUENCE [LARGE SCALE GENOMIC DNA]</scope>
    <source>
        <strain evidence="9 10">CBS 100239</strain>
    </source>
</reference>
<keyword evidence="3 6" id="KW-1133">Transmembrane helix</keyword>
<evidence type="ECO:0000256" key="6">
    <source>
        <dbReference type="SAM" id="Phobius"/>
    </source>
</evidence>
<feature type="transmembrane region" description="Helical" evidence="6">
    <location>
        <begin position="243"/>
        <end position="266"/>
    </location>
</feature>
<feature type="transmembrane region" description="Helical" evidence="6">
    <location>
        <begin position="446"/>
        <end position="464"/>
    </location>
</feature>
<feature type="transmembrane region" description="Helical" evidence="6">
    <location>
        <begin position="551"/>
        <end position="574"/>
    </location>
</feature>
<organism evidence="9 10">
    <name type="scientific">Tolypocladium ophioglossoides (strain CBS 100239)</name>
    <name type="common">Snaketongue truffleclub</name>
    <name type="synonym">Elaphocordyceps ophioglossoides</name>
    <dbReference type="NCBI Taxonomy" id="1163406"/>
    <lineage>
        <taxon>Eukaryota</taxon>
        <taxon>Fungi</taxon>
        <taxon>Dikarya</taxon>
        <taxon>Ascomycota</taxon>
        <taxon>Pezizomycotina</taxon>
        <taxon>Sordariomycetes</taxon>
        <taxon>Hypocreomycetidae</taxon>
        <taxon>Hypocreales</taxon>
        <taxon>Ophiocordycipitaceae</taxon>
        <taxon>Tolypocladium</taxon>
    </lineage>
</organism>